<dbReference type="CTD" id="2187"/>
<dbReference type="GO" id="GO:0043240">
    <property type="term" value="C:Fanconi anaemia nuclear complex"/>
    <property type="evidence" value="ECO:0007669"/>
    <property type="project" value="InterPro"/>
</dbReference>
<dbReference type="InParanoid" id="A0A2I4C2C1"/>
<name>A0A2I4C2C1_AUSLI</name>
<proteinExistence type="predicted"/>
<keyword evidence="2" id="KW-1185">Reference proteome</keyword>
<dbReference type="OrthoDB" id="1917888at2759"/>
<dbReference type="GeneID" id="106524749"/>
<organism evidence="2 3">
    <name type="scientific">Austrofundulus limnaeus</name>
    <name type="common">Annual killifish</name>
    <dbReference type="NCBI Taxonomy" id="52670"/>
    <lineage>
        <taxon>Eukaryota</taxon>
        <taxon>Metazoa</taxon>
        <taxon>Chordata</taxon>
        <taxon>Craniata</taxon>
        <taxon>Vertebrata</taxon>
        <taxon>Euteleostomi</taxon>
        <taxon>Actinopterygii</taxon>
        <taxon>Neopterygii</taxon>
        <taxon>Teleostei</taxon>
        <taxon>Neoteleostei</taxon>
        <taxon>Acanthomorphata</taxon>
        <taxon>Ovalentaria</taxon>
        <taxon>Atherinomorphae</taxon>
        <taxon>Cyprinodontiformes</taxon>
        <taxon>Rivulidae</taxon>
        <taxon>Austrofundulus</taxon>
    </lineage>
</organism>
<dbReference type="PANTHER" id="PTHR28450:SF1">
    <property type="entry name" value="FANCONI ANEMIA GROUP B PROTEIN"/>
    <property type="match status" value="1"/>
</dbReference>
<dbReference type="KEGG" id="alim:106524749"/>
<dbReference type="GO" id="GO:2000042">
    <property type="term" value="P:negative regulation of double-strand break repair via homologous recombination"/>
    <property type="evidence" value="ECO:0007669"/>
    <property type="project" value="TreeGrafter"/>
</dbReference>
<dbReference type="Proteomes" id="UP000192220">
    <property type="component" value="Unplaced"/>
</dbReference>
<dbReference type="GO" id="GO:1990414">
    <property type="term" value="P:replication-born double-strand break repair via sister chromatid exchange"/>
    <property type="evidence" value="ECO:0007669"/>
    <property type="project" value="TreeGrafter"/>
</dbReference>
<feature type="compositionally biased region" description="Basic and acidic residues" evidence="1">
    <location>
        <begin position="192"/>
        <end position="202"/>
    </location>
</feature>
<gene>
    <name evidence="3" type="primary">fancb</name>
</gene>
<evidence type="ECO:0000313" key="3">
    <source>
        <dbReference type="RefSeq" id="XP_013874141.1"/>
    </source>
</evidence>
<evidence type="ECO:0000256" key="1">
    <source>
        <dbReference type="SAM" id="MobiDB-lite"/>
    </source>
</evidence>
<accession>A0A2I4C2C1</accession>
<dbReference type="GO" id="GO:1905168">
    <property type="term" value="P:positive regulation of double-strand break repair via homologous recombination"/>
    <property type="evidence" value="ECO:0007669"/>
    <property type="project" value="TreeGrafter"/>
</dbReference>
<dbReference type="GO" id="GO:0036297">
    <property type="term" value="P:interstrand cross-link repair"/>
    <property type="evidence" value="ECO:0007669"/>
    <property type="project" value="InterPro"/>
</dbReference>
<dbReference type="STRING" id="52670.A0A2I4C2C1"/>
<reference evidence="3" key="1">
    <citation type="submission" date="2025-08" db="UniProtKB">
        <authorList>
            <consortium name="RefSeq"/>
        </authorList>
    </citation>
    <scope>IDENTIFICATION</scope>
</reference>
<feature type="region of interest" description="Disordered" evidence="1">
    <location>
        <begin position="509"/>
        <end position="535"/>
    </location>
</feature>
<dbReference type="PANTHER" id="PTHR28450">
    <property type="entry name" value="FANCONI ANEMIA GROUP B PROTEIN"/>
    <property type="match status" value="1"/>
</dbReference>
<evidence type="ECO:0000313" key="2">
    <source>
        <dbReference type="Proteomes" id="UP000192220"/>
    </source>
</evidence>
<sequence length="590" mass="64814">MGINRVGVAKDACQLPCDQAEDIQVVDTGRNGCLFVISFKRGDVCAVWKETFQIASVWAGVSSVLVDDFLGCGTNQMLLLFKDQGVARQPLEKFLLTDLCGISYSCGQDSEALKTTPSPQENYHLMLQALESRLQSGLIALQELQREVRVKDRVLQQSVHVLTDALSGRETLLTQHEQEGLVALWDGDDESNDKTSDDRMEDSPAASSKPRIDKLWHRFTEDRMVVGVILTAESAIPATGVSLSLLTETGQSPKPAVIQTQSQAFWLPACRPPSPSPSSSSSASAFAFSAPAAKRSRQRIAGDDLHTRRLAVTAMAELAPLLTPGCVKCRVVLHYVQEADALSPGSKPTPAVLHCGRVSVPIQNVFQKPLLKTPQIKTDEVREDLLTLLTVLDCWILHIDCPDYSLGDIAGWIQKKVGCQKVEVSPQYLLQESAGPSAVMLLHWHQVTPFQGELSIYSRELQMLQFLDSLLTFLPASCSVRPIRSTGSRSAAQRFALALEDEVLSLRERTSSLVSGNEGRDGPEEPPEPGSAEGLQRCREAWRQDVERNRKKLSASVDVGTYREMMRAISGVQMDTDLAALVYTQRTLFA</sequence>
<feature type="region of interest" description="Disordered" evidence="1">
    <location>
        <begin position="185"/>
        <end position="210"/>
    </location>
</feature>
<dbReference type="InterPro" id="IPR033333">
    <property type="entry name" value="FANCB"/>
</dbReference>
<dbReference type="AlphaFoldDB" id="A0A2I4C2C1"/>
<protein>
    <submittedName>
        <fullName evidence="3">Fanconi anemia group B protein</fullName>
    </submittedName>
</protein>
<dbReference type="RefSeq" id="XP_013874141.1">
    <property type="nucleotide sequence ID" value="XM_014018687.1"/>
</dbReference>